<dbReference type="Gene3D" id="3.30.10.10">
    <property type="entry name" value="Trypsin Inhibitor V, subunit A"/>
    <property type="match status" value="1"/>
</dbReference>
<sequence length="201" mass="22059">MATMNHILIFFVSLIFITTLATNLVFASSSSSSSASVVEIEIDPNSAAAAAASATSGTDRMIRPTFPEHWGPPPKIQTRDYVQLPGDYGRGSGTLRNWILKKMEEDAQQQQQEQAVAVETEREVEVEASSSAKTLSSASWTEKDMVGWSGEDAKVAILAEQPTLHVFILPENSMLTMDYSEERVRIIVDENGKVVRQPRVG</sequence>
<evidence type="ECO:0000256" key="1">
    <source>
        <dbReference type="ARBA" id="ARBA00008210"/>
    </source>
</evidence>
<feature type="signal peptide" evidence="4">
    <location>
        <begin position="1"/>
        <end position="21"/>
    </location>
</feature>
<accession>A0ABD3M0T0</accession>
<dbReference type="PANTHER" id="PTHR33091:SF29">
    <property type="entry name" value="SUBTILISIN INHIBITOR 1"/>
    <property type="match status" value="1"/>
</dbReference>
<dbReference type="AlphaFoldDB" id="A0ABD3M0T0"/>
<dbReference type="Proteomes" id="UP001530293">
    <property type="component" value="Unassembled WGS sequence"/>
</dbReference>
<evidence type="ECO:0000256" key="4">
    <source>
        <dbReference type="SAM" id="SignalP"/>
    </source>
</evidence>
<evidence type="ECO:0000256" key="3">
    <source>
        <dbReference type="ARBA" id="ARBA00022900"/>
    </source>
</evidence>
<dbReference type="GO" id="GO:0004867">
    <property type="term" value="F:serine-type endopeptidase inhibitor activity"/>
    <property type="evidence" value="ECO:0007669"/>
    <property type="project" value="UniProtKB-KW"/>
</dbReference>
<keyword evidence="3" id="KW-0722">Serine protease inhibitor</keyword>
<gene>
    <name evidence="5" type="ORF">ACHAWU_006021</name>
</gene>
<evidence type="ECO:0000256" key="2">
    <source>
        <dbReference type="ARBA" id="ARBA00022690"/>
    </source>
</evidence>
<keyword evidence="2" id="KW-0646">Protease inhibitor</keyword>
<comment type="similarity">
    <text evidence="1">Belongs to the protease inhibitor I13 (potato type I serine protease inhibitor) family.</text>
</comment>
<keyword evidence="6" id="KW-1185">Reference proteome</keyword>
<evidence type="ECO:0000313" key="6">
    <source>
        <dbReference type="Proteomes" id="UP001530293"/>
    </source>
</evidence>
<dbReference type="SUPFAM" id="SSF54654">
    <property type="entry name" value="CI-2 family of serine protease inhibitors"/>
    <property type="match status" value="1"/>
</dbReference>
<name>A0ABD3M0T0_9STRA</name>
<protein>
    <submittedName>
        <fullName evidence="5">Uncharacterized protein</fullName>
    </submittedName>
</protein>
<dbReference type="EMBL" id="JALLBG020000259">
    <property type="protein sequence ID" value="KAL3757576.1"/>
    <property type="molecule type" value="Genomic_DNA"/>
</dbReference>
<feature type="chain" id="PRO_5044781086" evidence="4">
    <location>
        <begin position="22"/>
        <end position="201"/>
    </location>
</feature>
<dbReference type="InterPro" id="IPR036354">
    <property type="entry name" value="Prot_inh_pot1_sf"/>
</dbReference>
<reference evidence="5 6" key="1">
    <citation type="submission" date="2024-10" db="EMBL/GenBank/DDBJ databases">
        <title>Updated reference genomes for cyclostephanoid diatoms.</title>
        <authorList>
            <person name="Roberts W.R."/>
            <person name="Alverson A.J."/>
        </authorList>
    </citation>
    <scope>NUCLEOTIDE SEQUENCE [LARGE SCALE GENOMIC DNA]</scope>
    <source>
        <strain evidence="5 6">AJA232-27</strain>
    </source>
</reference>
<dbReference type="Pfam" id="PF00280">
    <property type="entry name" value="potato_inhibit"/>
    <property type="match status" value="1"/>
</dbReference>
<proteinExistence type="inferred from homology"/>
<evidence type="ECO:0000313" key="5">
    <source>
        <dbReference type="EMBL" id="KAL3757576.1"/>
    </source>
</evidence>
<dbReference type="PANTHER" id="PTHR33091">
    <property type="entry name" value="PROTEIN, PUTATIVE, EXPRESSED-RELATED"/>
    <property type="match status" value="1"/>
</dbReference>
<keyword evidence="4" id="KW-0732">Signal</keyword>
<organism evidence="5 6">
    <name type="scientific">Discostella pseudostelligera</name>
    <dbReference type="NCBI Taxonomy" id="259834"/>
    <lineage>
        <taxon>Eukaryota</taxon>
        <taxon>Sar</taxon>
        <taxon>Stramenopiles</taxon>
        <taxon>Ochrophyta</taxon>
        <taxon>Bacillariophyta</taxon>
        <taxon>Coscinodiscophyceae</taxon>
        <taxon>Thalassiosirophycidae</taxon>
        <taxon>Stephanodiscales</taxon>
        <taxon>Stephanodiscaceae</taxon>
        <taxon>Discostella</taxon>
    </lineage>
</organism>
<comment type="caution">
    <text evidence="5">The sequence shown here is derived from an EMBL/GenBank/DDBJ whole genome shotgun (WGS) entry which is preliminary data.</text>
</comment>
<dbReference type="InterPro" id="IPR000864">
    <property type="entry name" value="Prot_inh_pot1"/>
</dbReference>